<name>A0ABT6HXF4_9ACTN</name>
<dbReference type="Pfam" id="PF04851">
    <property type="entry name" value="ResIII"/>
    <property type="match status" value="1"/>
</dbReference>
<dbReference type="InterPro" id="IPR005114">
    <property type="entry name" value="Helicase_assoc"/>
</dbReference>
<dbReference type="Proteomes" id="UP001223144">
    <property type="component" value="Unassembled WGS sequence"/>
</dbReference>
<dbReference type="SMART" id="SM00487">
    <property type="entry name" value="DEXDc"/>
    <property type="match status" value="1"/>
</dbReference>
<dbReference type="PROSITE" id="PS51194">
    <property type="entry name" value="HELICASE_CTER"/>
    <property type="match status" value="1"/>
</dbReference>
<dbReference type="Pfam" id="PF00271">
    <property type="entry name" value="Helicase_C"/>
    <property type="match status" value="1"/>
</dbReference>
<proteinExistence type="predicted"/>
<dbReference type="Pfam" id="PF03457">
    <property type="entry name" value="HA"/>
    <property type="match status" value="3"/>
</dbReference>
<dbReference type="CDD" id="cd18785">
    <property type="entry name" value="SF2_C"/>
    <property type="match status" value="1"/>
</dbReference>
<accession>A0ABT6HXF4</accession>
<dbReference type="Gene3D" id="6.10.140.530">
    <property type="match status" value="2"/>
</dbReference>
<evidence type="ECO:0000259" key="3">
    <source>
        <dbReference type="PROSITE" id="PS51194"/>
    </source>
</evidence>
<dbReference type="SMART" id="SM00490">
    <property type="entry name" value="HELICc"/>
    <property type="match status" value="1"/>
</dbReference>
<dbReference type="InterPro" id="IPR050742">
    <property type="entry name" value="Helicase_Restrict-Modif_Enz"/>
</dbReference>
<protein>
    <submittedName>
        <fullName evidence="4">Helicase associated domain protein</fullName>
    </submittedName>
</protein>
<dbReference type="InterPro" id="IPR014001">
    <property type="entry name" value="Helicase_ATP-bd"/>
</dbReference>
<evidence type="ECO:0000313" key="5">
    <source>
        <dbReference type="Proteomes" id="UP001223144"/>
    </source>
</evidence>
<feature type="domain" description="Helicase C-terminal" evidence="3">
    <location>
        <begin position="271"/>
        <end position="462"/>
    </location>
</feature>
<comment type="caution">
    <text evidence="4">The sequence shown here is derived from an EMBL/GenBank/DDBJ whole genome shotgun (WGS) entry which is preliminary data.</text>
</comment>
<feature type="domain" description="Helicase ATP-binding" evidence="2">
    <location>
        <begin position="26"/>
        <end position="184"/>
    </location>
</feature>
<dbReference type="PANTHER" id="PTHR47396">
    <property type="entry name" value="TYPE I RESTRICTION ENZYME ECOKI R PROTEIN"/>
    <property type="match status" value="1"/>
</dbReference>
<evidence type="ECO:0000259" key="2">
    <source>
        <dbReference type="PROSITE" id="PS51192"/>
    </source>
</evidence>
<reference evidence="4 5" key="1">
    <citation type="submission" date="2023-04" db="EMBL/GenBank/DDBJ databases">
        <title>Streptomyces chengmaiensis sp. nov. isolated from the stem of mangrove plant in Hainan.</title>
        <authorList>
            <person name="Huang X."/>
            <person name="Zhou S."/>
            <person name="Chu X."/>
            <person name="Xie Y."/>
            <person name="Lin Y."/>
        </authorList>
    </citation>
    <scope>NUCLEOTIDE SEQUENCE [LARGE SCALE GENOMIC DNA]</scope>
    <source>
        <strain evidence="4 5">HNM0663</strain>
    </source>
</reference>
<dbReference type="InterPro" id="IPR027417">
    <property type="entry name" value="P-loop_NTPase"/>
</dbReference>
<sequence>MLKPLREHQAEALVGAMRELELPAGAPLPPTGLRTQVIMATGSGKTLVAVHTSEELTADRVLVLVPSLDLLEQTARAWREGGRPGAFFGVSSLKSDEVGFPNTTVAGELVTLTSGPGRITVFATYASLGLGFLEAAHAAGLPHWNLIIVDEAHRTSGRAGKPWAVIHDNTRIPAERRLYMTATPRVWQAGEVDEDEPGRRGPGELVASMLDDPDGVFGRVAYFLSLEEAIERGIIAPYQVLVVDVHDPALNTALRTAGDGSEEVRGKRLGALQAATLKVSAKEELRRVLSFHQRVAEAEAFALGLPGKAGELYAKDPDLYPAEDEVWSEWLHGEHKPSHRRRVLGQFAAGATDAGTETALSLVASVKVLGEGVDTRECDAVVFADVRGSMPDLVQAVGRALRMHPGEGKIATLVVPAFLTPGETPDAMLTSPAYTGLAKLLTALRAHDARIEKLTEPSRSIARVPEPREEATGLGEDLDQDGDDEDTAAVSRPAKELLRFSAPRDARQLASFIELRVLNPERVHWRRGIQAAQRYATEHQDLRVPYGYRTPADWSPADFPLGVWVTDCRRNYNAGRLDAERTAQLEKLGMVWSSFDAGFEEGLAAAAAWAAEHEVGLAAPVDATQGEYPVGRWLKNQRAAARKADELERRRAVGVPEPDGGAAPLSDERRQALENIDPGWCPNWGIDWQRCFRLAWNHTKAGNPLPDKAGQAVADGEDLGKWAAAQRASFAKLTATQQWMLTSVLGITAAPAKRSRAEMWSQNLAAARQYREREGHLEVPRSHTEQIGEQAVRLGAWISQQRVKASKLAPERVEELTALGMRWALSSS</sequence>
<feature type="compositionally biased region" description="Acidic residues" evidence="1">
    <location>
        <begin position="476"/>
        <end position="487"/>
    </location>
</feature>
<dbReference type="EMBL" id="JARWBG010000065">
    <property type="protein sequence ID" value="MDH2393381.1"/>
    <property type="molecule type" value="Genomic_DNA"/>
</dbReference>
<dbReference type="RefSeq" id="WP_279932631.1">
    <property type="nucleotide sequence ID" value="NZ_JARWBG010000065.1"/>
</dbReference>
<dbReference type="PANTHER" id="PTHR47396:SF1">
    <property type="entry name" value="ATP-DEPENDENT HELICASE IRC3-RELATED"/>
    <property type="match status" value="1"/>
</dbReference>
<dbReference type="InterPro" id="IPR006935">
    <property type="entry name" value="Helicase/UvrB_N"/>
</dbReference>
<organism evidence="4 5">
    <name type="scientific">Streptomyces chengmaiensis</name>
    <dbReference type="NCBI Taxonomy" id="3040919"/>
    <lineage>
        <taxon>Bacteria</taxon>
        <taxon>Bacillati</taxon>
        <taxon>Actinomycetota</taxon>
        <taxon>Actinomycetes</taxon>
        <taxon>Kitasatosporales</taxon>
        <taxon>Streptomycetaceae</taxon>
        <taxon>Streptomyces</taxon>
    </lineage>
</organism>
<gene>
    <name evidence="4" type="ORF">QCN29_32380</name>
</gene>
<keyword evidence="5" id="KW-1185">Reference proteome</keyword>
<dbReference type="InterPro" id="IPR001650">
    <property type="entry name" value="Helicase_C-like"/>
</dbReference>
<dbReference type="Gene3D" id="3.40.50.300">
    <property type="entry name" value="P-loop containing nucleotide triphosphate hydrolases"/>
    <property type="match status" value="2"/>
</dbReference>
<evidence type="ECO:0000256" key="1">
    <source>
        <dbReference type="SAM" id="MobiDB-lite"/>
    </source>
</evidence>
<evidence type="ECO:0000313" key="4">
    <source>
        <dbReference type="EMBL" id="MDH2393381.1"/>
    </source>
</evidence>
<dbReference type="PROSITE" id="PS51192">
    <property type="entry name" value="HELICASE_ATP_BIND_1"/>
    <property type="match status" value="1"/>
</dbReference>
<dbReference type="SUPFAM" id="SSF52540">
    <property type="entry name" value="P-loop containing nucleoside triphosphate hydrolases"/>
    <property type="match status" value="1"/>
</dbReference>
<feature type="region of interest" description="Disordered" evidence="1">
    <location>
        <begin position="457"/>
        <end position="489"/>
    </location>
</feature>